<dbReference type="EMBL" id="JABEZY010000005">
    <property type="protein sequence ID" value="MBA0738339.1"/>
    <property type="molecule type" value="Genomic_DNA"/>
</dbReference>
<gene>
    <name evidence="10" type="ORF">Gogos_011713</name>
</gene>
<organism evidence="10 11">
    <name type="scientific">Gossypium gossypioides</name>
    <name type="common">Mexican cotton</name>
    <name type="synonym">Selera gossypioides</name>
    <dbReference type="NCBI Taxonomy" id="34282"/>
    <lineage>
        <taxon>Eukaryota</taxon>
        <taxon>Viridiplantae</taxon>
        <taxon>Streptophyta</taxon>
        <taxon>Embryophyta</taxon>
        <taxon>Tracheophyta</taxon>
        <taxon>Spermatophyta</taxon>
        <taxon>Magnoliopsida</taxon>
        <taxon>eudicotyledons</taxon>
        <taxon>Gunneridae</taxon>
        <taxon>Pentapetalae</taxon>
        <taxon>rosids</taxon>
        <taxon>malvids</taxon>
        <taxon>Malvales</taxon>
        <taxon>Malvaceae</taxon>
        <taxon>Malvoideae</taxon>
        <taxon>Gossypium</taxon>
    </lineage>
</organism>
<protein>
    <recommendedName>
        <fullName evidence="9">Gnk2-homologous domain-containing protein</fullName>
    </recommendedName>
</protein>
<dbReference type="InterPro" id="IPR038408">
    <property type="entry name" value="GNK2_sf"/>
</dbReference>
<evidence type="ECO:0000256" key="5">
    <source>
        <dbReference type="ARBA" id="ARBA00022949"/>
    </source>
</evidence>
<dbReference type="GO" id="GO:0010497">
    <property type="term" value="P:plasmodesmata-mediated intercellular transport"/>
    <property type="evidence" value="ECO:0007669"/>
    <property type="project" value="TreeGrafter"/>
</dbReference>
<dbReference type="OrthoDB" id="1926347at2759"/>
<feature type="non-terminal residue" evidence="10">
    <location>
        <position position="112"/>
    </location>
</feature>
<keyword evidence="2" id="KW-0945">Host-virus interaction</keyword>
<dbReference type="PANTHER" id="PTHR32080">
    <property type="entry name" value="ANTIFUNGAL PROTEIN GINKBILOBIN-2-LIKE"/>
    <property type="match status" value="1"/>
</dbReference>
<dbReference type="GO" id="GO:0005886">
    <property type="term" value="C:plasma membrane"/>
    <property type="evidence" value="ECO:0007669"/>
    <property type="project" value="UniProtKB-SubCell"/>
</dbReference>
<evidence type="ECO:0000259" key="9">
    <source>
        <dbReference type="PROSITE" id="PS51473"/>
    </source>
</evidence>
<evidence type="ECO:0000256" key="8">
    <source>
        <dbReference type="ARBA" id="ARBA00038393"/>
    </source>
</evidence>
<comment type="subcellular location">
    <subcellularLocation>
        <location evidence="7">Cell junction</location>
        <location evidence="7">Plasmodesma</location>
    </subcellularLocation>
    <subcellularLocation>
        <location evidence="1">Cell membrane</location>
        <topology evidence="1">Single-pass type I membrane protein</topology>
    </subcellularLocation>
</comment>
<feature type="domain" description="Gnk2-homologous" evidence="9">
    <location>
        <begin position="17"/>
        <end position="112"/>
    </location>
</feature>
<dbReference type="Pfam" id="PF01657">
    <property type="entry name" value="Stress-antifung"/>
    <property type="match status" value="1"/>
</dbReference>
<dbReference type="PANTHER" id="PTHR32080:SF24">
    <property type="entry name" value="PLASMODESMATA-LOCATED PROTEIN 2"/>
    <property type="match status" value="1"/>
</dbReference>
<evidence type="ECO:0000313" key="11">
    <source>
        <dbReference type="Proteomes" id="UP000593579"/>
    </source>
</evidence>
<dbReference type="GO" id="GO:0046739">
    <property type="term" value="P:transport of virus in multicellular host"/>
    <property type="evidence" value="ECO:0007669"/>
    <property type="project" value="TreeGrafter"/>
</dbReference>
<dbReference type="AlphaFoldDB" id="A0A7J9BQ82"/>
<reference evidence="10 11" key="1">
    <citation type="journal article" date="2019" name="Genome Biol. Evol.">
        <title>Insights into the evolution of the New World diploid cottons (Gossypium, subgenus Houzingenia) based on genome sequencing.</title>
        <authorList>
            <person name="Grover C.E."/>
            <person name="Arick M.A. 2nd"/>
            <person name="Thrash A."/>
            <person name="Conover J.L."/>
            <person name="Sanders W.S."/>
            <person name="Peterson D.G."/>
            <person name="Frelichowski J.E."/>
            <person name="Scheffler J.A."/>
            <person name="Scheffler B.E."/>
            <person name="Wendel J.F."/>
        </authorList>
    </citation>
    <scope>NUCLEOTIDE SEQUENCE [LARGE SCALE GENOMIC DNA]</scope>
    <source>
        <strain evidence="10">5</strain>
        <tissue evidence="10">Leaf</tissue>
    </source>
</reference>
<evidence type="ECO:0000256" key="7">
    <source>
        <dbReference type="ARBA" id="ARBA00024184"/>
    </source>
</evidence>
<keyword evidence="4" id="KW-0677">Repeat</keyword>
<accession>A0A7J9BQ82</accession>
<evidence type="ECO:0000256" key="6">
    <source>
        <dbReference type="ARBA" id="ARBA00023157"/>
    </source>
</evidence>
<keyword evidence="3" id="KW-0732">Signal</keyword>
<proteinExistence type="inferred from homology"/>
<dbReference type="InterPro" id="IPR002902">
    <property type="entry name" value="GNK2"/>
</dbReference>
<name>A0A7J9BQ82_GOSGO</name>
<keyword evidence="11" id="KW-1185">Reference proteome</keyword>
<evidence type="ECO:0000256" key="1">
    <source>
        <dbReference type="ARBA" id="ARBA00004251"/>
    </source>
</evidence>
<dbReference type="GO" id="GO:0009506">
    <property type="term" value="C:plasmodesma"/>
    <property type="evidence" value="ECO:0007669"/>
    <property type="project" value="UniProtKB-SubCell"/>
</dbReference>
<dbReference type="PROSITE" id="PS51473">
    <property type="entry name" value="GNK2"/>
    <property type="match status" value="1"/>
</dbReference>
<sequence length="112" mass="12163">FTNLELYPLVESAPDYTTLVYKVCAKQSFTDPAGIYSQALPALPALFQTLLSQSMKVKFYKTTTGTGQTTITITGTDQSVYLLGQCKGDVGDSDCGECVKSVVQRAQVECFK</sequence>
<evidence type="ECO:0000256" key="3">
    <source>
        <dbReference type="ARBA" id="ARBA00022729"/>
    </source>
</evidence>
<keyword evidence="6" id="KW-1015">Disulfide bond</keyword>
<evidence type="ECO:0000313" key="10">
    <source>
        <dbReference type="EMBL" id="MBA0738339.1"/>
    </source>
</evidence>
<keyword evidence="5" id="KW-0965">Cell junction</keyword>
<dbReference type="InterPro" id="IPR051378">
    <property type="entry name" value="Cell2Cell_Antifungal"/>
</dbReference>
<evidence type="ECO:0000256" key="4">
    <source>
        <dbReference type="ARBA" id="ARBA00022737"/>
    </source>
</evidence>
<feature type="non-terminal residue" evidence="10">
    <location>
        <position position="1"/>
    </location>
</feature>
<evidence type="ECO:0000256" key="2">
    <source>
        <dbReference type="ARBA" id="ARBA00022581"/>
    </source>
</evidence>
<dbReference type="Proteomes" id="UP000593579">
    <property type="component" value="Unassembled WGS sequence"/>
</dbReference>
<comment type="caution">
    <text evidence="10">The sequence shown here is derived from an EMBL/GenBank/DDBJ whole genome shotgun (WGS) entry which is preliminary data.</text>
</comment>
<comment type="similarity">
    <text evidence="8">Belongs to the cysteine-rich repeat secretory protein family. Plasmodesmata-located proteins (PDLD) subfamily.</text>
</comment>
<dbReference type="Gene3D" id="3.30.430.20">
    <property type="entry name" value="Gnk2 domain, C-X8-C-X2-C motif"/>
    <property type="match status" value="1"/>
</dbReference>